<dbReference type="OrthoDB" id="916076at2"/>
<feature type="coiled-coil region" evidence="1">
    <location>
        <begin position="65"/>
        <end position="92"/>
    </location>
</feature>
<keyword evidence="1" id="KW-0175">Coiled coil</keyword>
<dbReference type="Proteomes" id="UP000295706">
    <property type="component" value="Unassembled WGS sequence"/>
</dbReference>
<evidence type="ECO:0000256" key="1">
    <source>
        <dbReference type="SAM" id="Coils"/>
    </source>
</evidence>
<proteinExistence type="predicted"/>
<feature type="compositionally biased region" description="Polar residues" evidence="2">
    <location>
        <begin position="139"/>
        <end position="181"/>
    </location>
</feature>
<organism evidence="3 4">
    <name type="scientific">Arundinibacter roseus</name>
    <dbReference type="NCBI Taxonomy" id="2070510"/>
    <lineage>
        <taxon>Bacteria</taxon>
        <taxon>Pseudomonadati</taxon>
        <taxon>Bacteroidota</taxon>
        <taxon>Cytophagia</taxon>
        <taxon>Cytophagales</taxon>
        <taxon>Spirosomataceae</taxon>
        <taxon>Arundinibacter</taxon>
    </lineage>
</organism>
<dbReference type="AlphaFoldDB" id="A0A4R4K4E9"/>
<evidence type="ECO:0008006" key="5">
    <source>
        <dbReference type="Google" id="ProtNLM"/>
    </source>
</evidence>
<gene>
    <name evidence="3" type="ORF">EZE20_19340</name>
</gene>
<protein>
    <recommendedName>
        <fullName evidence="5">Outer membrane protein beta-barrel domain-containing protein</fullName>
    </recommendedName>
</protein>
<keyword evidence="4" id="KW-1185">Reference proteome</keyword>
<dbReference type="EMBL" id="SMJU01000014">
    <property type="protein sequence ID" value="TDB61361.1"/>
    <property type="molecule type" value="Genomic_DNA"/>
</dbReference>
<feature type="compositionally biased region" description="Basic and acidic residues" evidence="2">
    <location>
        <begin position="118"/>
        <end position="134"/>
    </location>
</feature>
<evidence type="ECO:0000313" key="4">
    <source>
        <dbReference type="Proteomes" id="UP000295706"/>
    </source>
</evidence>
<evidence type="ECO:0000256" key="2">
    <source>
        <dbReference type="SAM" id="MobiDB-lite"/>
    </source>
</evidence>
<dbReference type="RefSeq" id="WP_132120789.1">
    <property type="nucleotide sequence ID" value="NZ_SMJU01000014.1"/>
</dbReference>
<comment type="caution">
    <text evidence="3">The sequence shown here is derived from an EMBL/GenBank/DDBJ whole genome shotgun (WGS) entry which is preliminary data.</text>
</comment>
<sequence length="490" mass="55983">MKTNKFEETLRRKLEGIQPDYTEQDWRKLQAFRQKHASPGFLQTYGQWLGYAAAAATTVVVLALYTQQVKVNKSLEKEMAALKTQVLQQQITPPAASAMPPRDTIYVVERQTIYRDRLPEAEDLSRNEVDKKAAEPVATENTGKQLSTDKQSLAGNISTPQRRQEMTAQSGSSAENVTQESIVRARESNFPGNMNEKSLLSEKENDSPALAMQENSSDKIILGDLEFLKPSEFLIQHDRLQKRLTSRIPQKKNNLLLTTTNTQQAYADQKATAPQKSAKEQKTERIVPDFGLPFRAGLAQQWEGPTNTFSLAYEVLLGKRWGIQSGLAWQRLEPQKFFTEKTFRDDMKKDFRKEHADRLPPNFRIFNINTRTTLLQIPLSVAYRGDLTRNFSYFMTAGTNLNLRANQTLTYDFERPSQDFGQESKERTMSFPLINNAVVSAGIEKRWSPIVLQVDSFLNTKFNTFSYLRQRTSVGLRVKVLYEFGSTKSY</sequence>
<name>A0A4R4K4E9_9BACT</name>
<reference evidence="3 4" key="1">
    <citation type="submission" date="2019-02" db="EMBL/GenBank/DDBJ databases">
        <title>Arundinibacter roseus gen. nov., sp. nov., a new member of the family Cytophagaceae.</title>
        <authorList>
            <person name="Szuroczki S."/>
            <person name="Khayer B."/>
            <person name="Sproer C."/>
            <person name="Toumi M."/>
            <person name="Szabo A."/>
            <person name="Felfoldi T."/>
            <person name="Schumann P."/>
            <person name="Toth E."/>
        </authorList>
    </citation>
    <scope>NUCLEOTIDE SEQUENCE [LARGE SCALE GENOMIC DNA]</scope>
    <source>
        <strain evidence="3 4">DMA-k-7a</strain>
    </source>
</reference>
<feature type="region of interest" description="Disordered" evidence="2">
    <location>
        <begin position="118"/>
        <end position="210"/>
    </location>
</feature>
<accession>A0A4R4K4E9</accession>
<evidence type="ECO:0000313" key="3">
    <source>
        <dbReference type="EMBL" id="TDB61361.1"/>
    </source>
</evidence>